<proteinExistence type="predicted"/>
<feature type="chain" id="PRO_5046251165" evidence="1">
    <location>
        <begin position="19"/>
        <end position="165"/>
    </location>
</feature>
<evidence type="ECO:0000313" key="2">
    <source>
        <dbReference type="EMBL" id="WBO85910.1"/>
    </source>
</evidence>
<organism evidence="2 3">
    <name type="scientific">Hymenobacter yonginensis</name>
    <dbReference type="NCBI Taxonomy" id="748197"/>
    <lineage>
        <taxon>Bacteria</taxon>
        <taxon>Pseudomonadati</taxon>
        <taxon>Bacteroidota</taxon>
        <taxon>Cytophagia</taxon>
        <taxon>Cytophagales</taxon>
        <taxon>Hymenobacteraceae</taxon>
        <taxon>Hymenobacter</taxon>
    </lineage>
</organism>
<name>A0ABY7PTG3_9BACT</name>
<accession>A0ABY7PTG3</accession>
<dbReference type="EMBL" id="CP115396">
    <property type="protein sequence ID" value="WBO85910.1"/>
    <property type="molecule type" value="Genomic_DNA"/>
</dbReference>
<feature type="signal peptide" evidence="1">
    <location>
        <begin position="1"/>
        <end position="18"/>
    </location>
</feature>
<evidence type="ECO:0000313" key="3">
    <source>
        <dbReference type="Proteomes" id="UP001211872"/>
    </source>
</evidence>
<dbReference type="Proteomes" id="UP001211872">
    <property type="component" value="Chromosome"/>
</dbReference>
<dbReference type="RefSeq" id="WP_270128517.1">
    <property type="nucleotide sequence ID" value="NZ_CP115396.1"/>
</dbReference>
<sequence>MKYILTLAAVLTIQQAQAQIGLIMGGTRAAVSVATLAARQKKAKAGAPKSEGAAATPTLGRGVTLFNYRGQSVQRKRTAPETFKGKGGPEIQALEALLEQRHQALLADSTASVLSPEQLTALTTAARTAATARPDWNYAPYQQELAFYQKEEERRHPAAQPVPAK</sequence>
<gene>
    <name evidence="2" type="ORF">O9Z63_06575</name>
</gene>
<protein>
    <submittedName>
        <fullName evidence="2">Uncharacterized protein</fullName>
    </submittedName>
</protein>
<keyword evidence="1" id="KW-0732">Signal</keyword>
<reference evidence="2 3" key="1">
    <citation type="journal article" date="2011" name="Int. J. Syst. Evol. Microbiol.">
        <title>Hymenobacter yonginensis sp. nov., isolated from a mesotrophic artificial lake.</title>
        <authorList>
            <person name="Joung Y."/>
            <person name="Cho S.H."/>
            <person name="Kim H."/>
            <person name="Kim S.B."/>
            <person name="Joh K."/>
        </authorList>
    </citation>
    <scope>NUCLEOTIDE SEQUENCE [LARGE SCALE GENOMIC DNA]</scope>
    <source>
        <strain evidence="2 3">KCTC 22745</strain>
    </source>
</reference>
<evidence type="ECO:0000256" key="1">
    <source>
        <dbReference type="SAM" id="SignalP"/>
    </source>
</evidence>
<keyword evidence="3" id="KW-1185">Reference proteome</keyword>